<accession>A0A267MDN1</accession>
<dbReference type="HAMAP" id="MF_00602">
    <property type="entry name" value="Prot_Arg_kinase"/>
    <property type="match status" value="1"/>
</dbReference>
<dbReference type="GO" id="GO:0004111">
    <property type="term" value="F:creatine kinase activity"/>
    <property type="evidence" value="ECO:0007669"/>
    <property type="project" value="InterPro"/>
</dbReference>
<evidence type="ECO:0000313" key="11">
    <source>
        <dbReference type="Proteomes" id="UP000216024"/>
    </source>
</evidence>
<dbReference type="RefSeq" id="WP_095135293.1">
    <property type="nucleotide sequence ID" value="NZ_NIBG01000025.1"/>
</dbReference>
<reference evidence="10 11" key="1">
    <citation type="submission" date="2017-06" db="EMBL/GenBank/DDBJ databases">
        <title>Draft genome sequence of anaerobic fermentative bacterium Anaeromicrobium sediminis DY2726D isolated from West Pacific Ocean sediments.</title>
        <authorList>
            <person name="Zeng X."/>
        </authorList>
    </citation>
    <scope>NUCLEOTIDE SEQUENCE [LARGE SCALE GENOMIC DNA]</scope>
    <source>
        <strain evidence="10 11">DY2726D</strain>
    </source>
</reference>
<keyword evidence="1 6" id="KW-0808">Transferase</keyword>
<dbReference type="InterPro" id="IPR023660">
    <property type="entry name" value="Arg_Kinase"/>
</dbReference>
<evidence type="ECO:0000256" key="1">
    <source>
        <dbReference type="ARBA" id="ARBA00022679"/>
    </source>
</evidence>
<keyword evidence="2 6" id="KW-0547">Nucleotide-binding</keyword>
<dbReference type="OrthoDB" id="9791353at2"/>
<gene>
    <name evidence="6" type="primary">mcsB</name>
    <name evidence="10" type="ORF">CCE28_18720</name>
</gene>
<dbReference type="InterPro" id="IPR022414">
    <property type="entry name" value="ATP-guanido_PTrfase_cat"/>
</dbReference>
<feature type="binding site" evidence="6 7">
    <location>
        <begin position="17"/>
        <end position="21"/>
    </location>
    <ligand>
        <name>ATP</name>
        <dbReference type="ChEBI" id="CHEBI:30616"/>
    </ligand>
</feature>
<dbReference type="GO" id="GO:0005615">
    <property type="term" value="C:extracellular space"/>
    <property type="evidence" value="ECO:0007669"/>
    <property type="project" value="TreeGrafter"/>
</dbReference>
<comment type="function">
    <text evidence="6">Catalyzes the specific phosphorylation of arginine residues in proteins.</text>
</comment>
<dbReference type="PANTHER" id="PTHR11547:SF38">
    <property type="entry name" value="ARGININE KINASE 1-RELATED"/>
    <property type="match status" value="1"/>
</dbReference>
<dbReference type="Proteomes" id="UP000216024">
    <property type="component" value="Unassembled WGS sequence"/>
</dbReference>
<evidence type="ECO:0000256" key="6">
    <source>
        <dbReference type="HAMAP-Rule" id="MF_00602"/>
    </source>
</evidence>
<dbReference type="EC" id="2.7.14.1" evidence="6"/>
<dbReference type="FunFam" id="3.30.590.10:FF:000007">
    <property type="entry name" value="Protein-arginine kinase"/>
    <property type="match status" value="1"/>
</dbReference>
<protein>
    <recommendedName>
        <fullName evidence="6">Protein-arginine kinase</fullName>
        <ecNumber evidence="6">2.7.14.1</ecNumber>
    </recommendedName>
</protein>
<dbReference type="InterPro" id="IPR022415">
    <property type="entry name" value="ATP-guanido_PTrfase_AS"/>
</dbReference>
<organism evidence="10 11">
    <name type="scientific">Anaeromicrobium sediminis</name>
    <dbReference type="NCBI Taxonomy" id="1478221"/>
    <lineage>
        <taxon>Bacteria</taxon>
        <taxon>Bacillati</taxon>
        <taxon>Bacillota</taxon>
        <taxon>Clostridia</taxon>
        <taxon>Peptostreptococcales</taxon>
        <taxon>Thermotaleaceae</taxon>
        <taxon>Anaeromicrobium</taxon>
    </lineage>
</organism>
<evidence type="ECO:0000256" key="3">
    <source>
        <dbReference type="ARBA" id="ARBA00022777"/>
    </source>
</evidence>
<comment type="caution">
    <text evidence="6">Lacks conserved residue(s) required for the propagation of feature annotation.</text>
</comment>
<dbReference type="InterPro" id="IPR000749">
    <property type="entry name" value="ATP-guanido_PTrfase"/>
</dbReference>
<dbReference type="NCBIfam" id="NF002194">
    <property type="entry name" value="PRK01059.1-4"/>
    <property type="match status" value="1"/>
</dbReference>
<evidence type="ECO:0000256" key="8">
    <source>
        <dbReference type="RuleBase" id="RU000505"/>
    </source>
</evidence>
<evidence type="ECO:0000256" key="4">
    <source>
        <dbReference type="ARBA" id="ARBA00022840"/>
    </source>
</evidence>
<dbReference type="PANTHER" id="PTHR11547">
    <property type="entry name" value="ARGININE OR CREATINE KINASE"/>
    <property type="match status" value="1"/>
</dbReference>
<proteinExistence type="inferred from homology"/>
<dbReference type="GO" id="GO:0005524">
    <property type="term" value="F:ATP binding"/>
    <property type="evidence" value="ECO:0007669"/>
    <property type="project" value="UniProtKB-UniRule"/>
</dbReference>
<feature type="domain" description="Phosphagen kinase C-terminal" evidence="9">
    <location>
        <begin position="14"/>
        <end position="238"/>
    </location>
</feature>
<feature type="binding site" evidence="6 7">
    <location>
        <begin position="191"/>
        <end position="196"/>
    </location>
    <ligand>
        <name>ATP</name>
        <dbReference type="ChEBI" id="CHEBI:30616"/>
    </ligand>
</feature>
<dbReference type="InterPro" id="IPR014746">
    <property type="entry name" value="Gln_synth/guanido_kin_cat_dom"/>
</dbReference>
<evidence type="ECO:0000256" key="2">
    <source>
        <dbReference type="ARBA" id="ARBA00022741"/>
    </source>
</evidence>
<dbReference type="GO" id="GO:1990424">
    <property type="term" value="F:protein arginine kinase activity"/>
    <property type="evidence" value="ECO:0007669"/>
    <property type="project" value="UniProtKB-EC"/>
</dbReference>
<comment type="similarity">
    <text evidence="6 7 8">Belongs to the ATP:guanido phosphotransferase family.</text>
</comment>
<keyword evidence="3 6" id="KW-0418">Kinase</keyword>
<dbReference type="GO" id="GO:0046314">
    <property type="term" value="P:phosphocreatine biosynthetic process"/>
    <property type="evidence" value="ECO:0007669"/>
    <property type="project" value="InterPro"/>
</dbReference>
<dbReference type="EMBL" id="NIBG01000025">
    <property type="protein sequence ID" value="PAB57567.1"/>
    <property type="molecule type" value="Genomic_DNA"/>
</dbReference>
<comment type="catalytic activity">
    <reaction evidence="5 6">
        <text>L-arginyl-[protein] + ATP = N(omega)-phospho-L-arginyl-[protein] + ADP + H(+)</text>
        <dbReference type="Rhea" id="RHEA:43384"/>
        <dbReference type="Rhea" id="RHEA-COMP:10532"/>
        <dbReference type="Rhea" id="RHEA-COMP:10533"/>
        <dbReference type="ChEBI" id="CHEBI:15378"/>
        <dbReference type="ChEBI" id="CHEBI:29965"/>
        <dbReference type="ChEBI" id="CHEBI:30616"/>
        <dbReference type="ChEBI" id="CHEBI:83226"/>
        <dbReference type="ChEBI" id="CHEBI:456216"/>
        <dbReference type="EC" id="2.7.14.1"/>
    </reaction>
</comment>
<evidence type="ECO:0000259" key="9">
    <source>
        <dbReference type="PROSITE" id="PS51510"/>
    </source>
</evidence>
<dbReference type="Pfam" id="PF00217">
    <property type="entry name" value="ATP-gua_Ptrans"/>
    <property type="match status" value="1"/>
</dbReference>
<feature type="binding site" evidence="6 7">
    <location>
        <begin position="160"/>
        <end position="164"/>
    </location>
    <ligand>
        <name>ATP</name>
        <dbReference type="ChEBI" id="CHEBI:30616"/>
    </ligand>
</feature>
<dbReference type="Gene3D" id="3.30.590.10">
    <property type="entry name" value="Glutamine synthetase/guanido kinase, catalytic domain"/>
    <property type="match status" value="1"/>
</dbReference>
<keyword evidence="11" id="KW-1185">Reference proteome</keyword>
<feature type="binding site" evidence="6 7">
    <location>
        <position position="76"/>
    </location>
    <ligand>
        <name>ATP</name>
        <dbReference type="ChEBI" id="CHEBI:30616"/>
    </ligand>
</feature>
<evidence type="ECO:0000256" key="5">
    <source>
        <dbReference type="ARBA" id="ARBA00051816"/>
    </source>
</evidence>
<dbReference type="SUPFAM" id="SSF55931">
    <property type="entry name" value="Glutamine synthetase/guanido kinase"/>
    <property type="match status" value="1"/>
</dbReference>
<feature type="binding site" evidence="6 7">
    <location>
        <position position="109"/>
    </location>
    <ligand>
        <name>ATP</name>
        <dbReference type="ChEBI" id="CHEBI:30616"/>
    </ligand>
</feature>
<dbReference type="CDD" id="cd07930">
    <property type="entry name" value="bacterial_phosphagen_kinase"/>
    <property type="match status" value="1"/>
</dbReference>
<evidence type="ECO:0000256" key="7">
    <source>
        <dbReference type="PROSITE-ProRule" id="PRU00843"/>
    </source>
</evidence>
<evidence type="ECO:0000313" key="10">
    <source>
        <dbReference type="EMBL" id="PAB57567.1"/>
    </source>
</evidence>
<comment type="caution">
    <text evidence="10">The sequence shown here is derived from an EMBL/GenBank/DDBJ whole genome shotgun (WGS) entry which is preliminary data.</text>
</comment>
<dbReference type="PROSITE" id="PS51510">
    <property type="entry name" value="PHOSPHAGEN_KINASE_C"/>
    <property type="match status" value="1"/>
</dbReference>
<dbReference type="PROSITE" id="PS00112">
    <property type="entry name" value="PHOSPHAGEN_KINASE"/>
    <property type="match status" value="1"/>
</dbReference>
<name>A0A267MDN1_9FIRM</name>
<dbReference type="AlphaFoldDB" id="A0A267MDN1"/>
<sequence>MTKWIDCSGPDEDVVISSRIRLARNIENIPFPIALTDKSQQQVYDEINKNIGEDPYELKLMKEMTDEDKCILVEKHLISPSLVESSYGGVLLNQDQSISVMINEEDHIRIQSILPGFQLDDTYELADKTDDKLESNIRYSYDERLGYLTSCPTNVGTGMRASVMVHLPGITITDYISRVFQAANQMGLAIRGIYGEGTKFLGNIYQISNQLTLGRSEKEIIENLKHVTRQIIEKERNIRKQLLQDNKIQLEDKIYRSLGILTHARVLQEVECMKLISNLRLGVFLDIIKDIDSSLINKMIIMTQTPYIKTLINTEDINLINTKRSEIVRNLLRT</sequence>
<keyword evidence="4 6" id="KW-0067">ATP-binding</keyword>